<protein>
    <submittedName>
        <fullName evidence="1">Uncharacterized protein</fullName>
    </submittedName>
</protein>
<comment type="caution">
    <text evidence="1">The sequence shown here is derived from an EMBL/GenBank/DDBJ whole genome shotgun (WGS) entry which is preliminary data.</text>
</comment>
<name>A0AAD8J3S2_9APIA</name>
<dbReference type="Proteomes" id="UP001237642">
    <property type="component" value="Unassembled WGS sequence"/>
</dbReference>
<sequence>MGLRFYCTRRRSTTTCLINSSIPTITGQRSIPAEPTPDNLSLEFNPGKPVLKVGSSGLPDVCSTMIAPVSKNFGVINDYGYSRCFGVEKKAKRGPHSNLILSRNYTSKSEEAEKQKLNMQMTVGNVLDFPGILFNKNRDYLVKYNGQRVYADQLAGKKPSLGALLASPERDYVISNKGDKVPIHTLEEKEVALYFYEEGYADRGKNETKVRLSQLDGKRIILFFESNIGLYLIMIYNCFYISPGPGDNQVEEHRRQTLEAGNLMRPGVTEHPDLHQKLSVFPGDLATSFHLLSVLGDWPVLASSSLEYSPSFSKVSRESTDLYFYLICVIRTAKSFVHSLTL</sequence>
<dbReference type="EMBL" id="JAUIZM010000002">
    <property type="protein sequence ID" value="KAK1396043.1"/>
    <property type="molecule type" value="Genomic_DNA"/>
</dbReference>
<reference evidence="1" key="1">
    <citation type="submission" date="2023-02" db="EMBL/GenBank/DDBJ databases">
        <title>Genome of toxic invasive species Heracleum sosnowskyi carries increased number of genes despite the absence of recent whole-genome duplications.</title>
        <authorList>
            <person name="Schelkunov M."/>
            <person name="Shtratnikova V."/>
            <person name="Makarenko M."/>
            <person name="Klepikova A."/>
            <person name="Omelchenko D."/>
            <person name="Novikova G."/>
            <person name="Obukhova E."/>
            <person name="Bogdanov V."/>
            <person name="Penin A."/>
            <person name="Logacheva M."/>
        </authorList>
    </citation>
    <scope>NUCLEOTIDE SEQUENCE</scope>
    <source>
        <strain evidence="1">Hsosn_3</strain>
        <tissue evidence="1">Leaf</tissue>
    </source>
</reference>
<organism evidence="1 2">
    <name type="scientific">Heracleum sosnowskyi</name>
    <dbReference type="NCBI Taxonomy" id="360622"/>
    <lineage>
        <taxon>Eukaryota</taxon>
        <taxon>Viridiplantae</taxon>
        <taxon>Streptophyta</taxon>
        <taxon>Embryophyta</taxon>
        <taxon>Tracheophyta</taxon>
        <taxon>Spermatophyta</taxon>
        <taxon>Magnoliopsida</taxon>
        <taxon>eudicotyledons</taxon>
        <taxon>Gunneridae</taxon>
        <taxon>Pentapetalae</taxon>
        <taxon>asterids</taxon>
        <taxon>campanulids</taxon>
        <taxon>Apiales</taxon>
        <taxon>Apiaceae</taxon>
        <taxon>Apioideae</taxon>
        <taxon>apioid superclade</taxon>
        <taxon>Tordylieae</taxon>
        <taxon>Tordyliinae</taxon>
        <taxon>Heracleum</taxon>
    </lineage>
</organism>
<evidence type="ECO:0000313" key="1">
    <source>
        <dbReference type="EMBL" id="KAK1396043.1"/>
    </source>
</evidence>
<keyword evidence="2" id="KW-1185">Reference proteome</keyword>
<evidence type="ECO:0000313" key="2">
    <source>
        <dbReference type="Proteomes" id="UP001237642"/>
    </source>
</evidence>
<accession>A0AAD8J3S2</accession>
<dbReference type="AlphaFoldDB" id="A0AAD8J3S2"/>
<proteinExistence type="predicted"/>
<reference evidence="1" key="2">
    <citation type="submission" date="2023-05" db="EMBL/GenBank/DDBJ databases">
        <authorList>
            <person name="Schelkunov M.I."/>
        </authorList>
    </citation>
    <scope>NUCLEOTIDE SEQUENCE</scope>
    <source>
        <strain evidence="1">Hsosn_3</strain>
        <tissue evidence="1">Leaf</tissue>
    </source>
</reference>
<gene>
    <name evidence="1" type="ORF">POM88_005906</name>
</gene>